<accession>A0A645D840</accession>
<name>A0A645D840_9ZZZZ</name>
<evidence type="ECO:0000313" key="2">
    <source>
        <dbReference type="EMBL" id="MPM85228.1"/>
    </source>
</evidence>
<dbReference type="AlphaFoldDB" id="A0A645D840"/>
<protein>
    <submittedName>
        <fullName evidence="2">Uncharacterized protein</fullName>
    </submittedName>
</protein>
<feature type="transmembrane region" description="Helical" evidence="1">
    <location>
        <begin position="12"/>
        <end position="34"/>
    </location>
</feature>
<organism evidence="2">
    <name type="scientific">bioreactor metagenome</name>
    <dbReference type="NCBI Taxonomy" id="1076179"/>
    <lineage>
        <taxon>unclassified sequences</taxon>
        <taxon>metagenomes</taxon>
        <taxon>ecological metagenomes</taxon>
    </lineage>
</organism>
<proteinExistence type="predicted"/>
<keyword evidence="1" id="KW-1133">Transmembrane helix</keyword>
<evidence type="ECO:0000256" key="1">
    <source>
        <dbReference type="SAM" id="Phobius"/>
    </source>
</evidence>
<keyword evidence="1" id="KW-0812">Transmembrane</keyword>
<dbReference type="EMBL" id="VSSQ01033581">
    <property type="protein sequence ID" value="MPM85228.1"/>
    <property type="molecule type" value="Genomic_DNA"/>
</dbReference>
<keyword evidence="1" id="KW-0472">Membrane</keyword>
<sequence>MLNGNDRRQPFSGIVSLQRFFIFFQIIIIFRIVVDHARQRQPETLLMGPAFLRIDIITERVNIRLISIIILQSNFHKRAFFFTFNINNLFMNRCFILVDKLDIFPNPAFIMKGHCLIFITPLIIKDDFYPLIKKSQLA</sequence>
<reference evidence="2" key="1">
    <citation type="submission" date="2019-08" db="EMBL/GenBank/DDBJ databases">
        <authorList>
            <person name="Kucharzyk K."/>
            <person name="Murdoch R.W."/>
            <person name="Higgins S."/>
            <person name="Loffler F."/>
        </authorList>
    </citation>
    <scope>NUCLEOTIDE SEQUENCE</scope>
</reference>
<comment type="caution">
    <text evidence="2">The sequence shown here is derived from an EMBL/GenBank/DDBJ whole genome shotgun (WGS) entry which is preliminary data.</text>
</comment>
<gene>
    <name evidence="2" type="ORF">SDC9_132306</name>
</gene>